<keyword evidence="1" id="KW-0812">Transmembrane</keyword>
<name>A0A2S4MCE9_9HYPH</name>
<comment type="caution">
    <text evidence="2">The sequence shown here is derived from an EMBL/GenBank/DDBJ whole genome shotgun (WGS) entry which is preliminary data.</text>
</comment>
<dbReference type="AlphaFoldDB" id="A0A2S4MCE9"/>
<sequence length="72" mass="7436">MTLSPLIAYGLFDWAVAGVLAMGLPWAISAMLCAIPANIVMANLVTAWITGGSSALVHHAVVGRGSKRTASR</sequence>
<accession>A0A2S4MCE9</accession>
<proteinExistence type="predicted"/>
<evidence type="ECO:0000313" key="2">
    <source>
        <dbReference type="EMBL" id="POR52412.1"/>
    </source>
</evidence>
<evidence type="ECO:0000313" key="3">
    <source>
        <dbReference type="Proteomes" id="UP000236919"/>
    </source>
</evidence>
<feature type="transmembrane region" description="Helical" evidence="1">
    <location>
        <begin position="7"/>
        <end position="28"/>
    </location>
</feature>
<dbReference type="EMBL" id="PQFZ01000005">
    <property type="protein sequence ID" value="POR52412.1"/>
    <property type="molecule type" value="Genomic_DNA"/>
</dbReference>
<keyword evidence="1" id="KW-0472">Membrane</keyword>
<protein>
    <submittedName>
        <fullName evidence="2">Uncharacterized protein</fullName>
    </submittedName>
</protein>
<gene>
    <name evidence="2" type="ORF">CYD53_10577</name>
</gene>
<feature type="transmembrane region" description="Helical" evidence="1">
    <location>
        <begin position="40"/>
        <end position="62"/>
    </location>
</feature>
<keyword evidence="1" id="KW-1133">Transmembrane helix</keyword>
<dbReference type="Proteomes" id="UP000236919">
    <property type="component" value="Unassembled WGS sequence"/>
</dbReference>
<keyword evidence="3" id="KW-1185">Reference proteome</keyword>
<evidence type="ECO:0000256" key="1">
    <source>
        <dbReference type="SAM" id="Phobius"/>
    </source>
</evidence>
<dbReference type="RefSeq" id="WP_181011800.1">
    <property type="nucleotide sequence ID" value="NZ_PQFZ01000005.1"/>
</dbReference>
<reference evidence="2 3" key="1">
    <citation type="submission" date="2018-01" db="EMBL/GenBank/DDBJ databases">
        <title>Genomic Encyclopedia of Type Strains, Phase III (KMG-III): the genomes of soil and plant-associated and newly described type strains.</title>
        <authorList>
            <person name="Whitman W."/>
        </authorList>
    </citation>
    <scope>NUCLEOTIDE SEQUENCE [LARGE SCALE GENOMIC DNA]</scope>
    <source>
        <strain evidence="2 3">1131</strain>
    </source>
</reference>
<organism evidence="2 3">
    <name type="scientific">Bosea psychrotolerans</name>
    <dbReference type="NCBI Taxonomy" id="1871628"/>
    <lineage>
        <taxon>Bacteria</taxon>
        <taxon>Pseudomonadati</taxon>
        <taxon>Pseudomonadota</taxon>
        <taxon>Alphaproteobacteria</taxon>
        <taxon>Hyphomicrobiales</taxon>
        <taxon>Boseaceae</taxon>
        <taxon>Bosea</taxon>
    </lineage>
</organism>